<accession>A0A979G3Q0</accession>
<dbReference type="PROSITE" id="PS00061">
    <property type="entry name" value="ADH_SHORT"/>
    <property type="match status" value="1"/>
</dbReference>
<name>A0A979G3Q0_CHIPD</name>
<dbReference type="RefSeq" id="WP_012790312.1">
    <property type="nucleotide sequence ID" value="NC_013132.1"/>
</dbReference>
<evidence type="ECO:0000256" key="1">
    <source>
        <dbReference type="ARBA" id="ARBA00006484"/>
    </source>
</evidence>
<proteinExistence type="inferred from homology"/>
<dbReference type="InterPro" id="IPR051911">
    <property type="entry name" value="SDR_oxidoreductase"/>
</dbReference>
<dbReference type="InterPro" id="IPR020904">
    <property type="entry name" value="Sc_DH/Rdtase_CS"/>
</dbReference>
<dbReference type="InterPro" id="IPR036291">
    <property type="entry name" value="NAD(P)-bd_dom_sf"/>
</dbReference>
<dbReference type="Proteomes" id="UP000002215">
    <property type="component" value="Chromosome"/>
</dbReference>
<evidence type="ECO:0000313" key="4">
    <source>
        <dbReference type="EMBL" id="ACU60136.1"/>
    </source>
</evidence>
<dbReference type="SUPFAM" id="SSF51735">
    <property type="entry name" value="NAD(P)-binding Rossmann-fold domains"/>
    <property type="match status" value="1"/>
</dbReference>
<organism evidence="4 5">
    <name type="scientific">Chitinophaga pinensis (strain ATCC 43595 / DSM 2588 / LMG 13176 / NBRC 15968 / NCIMB 11800 / UQM 2034)</name>
    <dbReference type="NCBI Taxonomy" id="485918"/>
    <lineage>
        <taxon>Bacteria</taxon>
        <taxon>Pseudomonadati</taxon>
        <taxon>Bacteroidota</taxon>
        <taxon>Chitinophagia</taxon>
        <taxon>Chitinophagales</taxon>
        <taxon>Chitinophagaceae</taxon>
        <taxon>Chitinophaga</taxon>
    </lineage>
</organism>
<dbReference type="AlphaFoldDB" id="A0A979G3Q0"/>
<dbReference type="PANTHER" id="PTHR43976">
    <property type="entry name" value="SHORT CHAIN DEHYDROGENASE"/>
    <property type="match status" value="1"/>
</dbReference>
<protein>
    <submittedName>
        <fullName evidence="4">Short-chain dehydrogenase/reductase SDR</fullName>
    </submittedName>
</protein>
<sequence length="265" mass="28885">MKTIFITGASSGLGKATARLFSARGWRVIASMRNPEKETDLLQLDNVILISLDVTDPVQIEKTVGKITQQYELDVVFNNAGYGLIAPLEAVSDQQITRQFETNVMGVIRITKAFIPYFREKGRGLFITTTSMGGVFGPPLSSVYCASKFAMEGWTAALSYELGQLGIGIKTVAPGGIKTDFTGRSLDTAAHPAYEKMMGQLYAGFDPTAFTTAEQIAEVVYEAATDGKEQLRYLAGEDAKTLYARSLAIGNDAFHKERTTLFFGE</sequence>
<dbReference type="OrthoDB" id="1235794at2"/>
<dbReference type="InterPro" id="IPR002347">
    <property type="entry name" value="SDR_fam"/>
</dbReference>
<dbReference type="GO" id="GO:0016491">
    <property type="term" value="F:oxidoreductase activity"/>
    <property type="evidence" value="ECO:0007669"/>
    <property type="project" value="UniProtKB-KW"/>
</dbReference>
<dbReference type="PANTHER" id="PTHR43976:SF16">
    <property type="entry name" value="SHORT-CHAIN DEHYDROGENASE_REDUCTASE FAMILY PROTEIN"/>
    <property type="match status" value="1"/>
</dbReference>
<keyword evidence="2" id="KW-0560">Oxidoreductase</keyword>
<dbReference type="PRINTS" id="PR00081">
    <property type="entry name" value="GDHRDH"/>
</dbReference>
<dbReference type="PRINTS" id="PR00080">
    <property type="entry name" value="SDRFAMILY"/>
</dbReference>
<evidence type="ECO:0000256" key="3">
    <source>
        <dbReference type="RuleBase" id="RU000363"/>
    </source>
</evidence>
<gene>
    <name evidence="4" type="ordered locus">Cpin_2654</name>
</gene>
<dbReference type="Pfam" id="PF00106">
    <property type="entry name" value="adh_short"/>
    <property type="match status" value="1"/>
</dbReference>
<reference evidence="5" key="1">
    <citation type="submission" date="2009-08" db="EMBL/GenBank/DDBJ databases">
        <title>The complete genome of Chitinophaga pinensis DSM 2588.</title>
        <authorList>
            <consortium name="US DOE Joint Genome Institute (JGI-PGF)"/>
            <person name="Lucas S."/>
            <person name="Copeland A."/>
            <person name="Lapidus A."/>
            <person name="Glavina del Rio T."/>
            <person name="Dalin E."/>
            <person name="Tice H."/>
            <person name="Bruce D."/>
            <person name="Goodwin L."/>
            <person name="Pitluck S."/>
            <person name="Kyrpides N."/>
            <person name="Mavromatis K."/>
            <person name="Ivanova N."/>
            <person name="Mikhailova N."/>
            <person name="Sims D."/>
            <person name="Meinche L."/>
            <person name="Brettin T."/>
            <person name="Detter J.C."/>
            <person name="Han C."/>
            <person name="Larimer F."/>
            <person name="Land M."/>
            <person name="Hauser L."/>
            <person name="Markowitz V."/>
            <person name="Cheng J.-F."/>
            <person name="Hugenholtz P."/>
            <person name="Woyke T."/>
            <person name="Wu D."/>
            <person name="Spring S."/>
            <person name="Klenk H.-P."/>
            <person name="Eisen J.A."/>
        </authorList>
    </citation>
    <scope>NUCLEOTIDE SEQUENCE [LARGE SCALE GENOMIC DNA]</scope>
    <source>
        <strain evidence="5">ATCC 43595 / DSM 2588 / LMG 13176 / NBRC 15968 / NCIMB 11800 / UQM 2034</strain>
    </source>
</reference>
<dbReference type="EMBL" id="CP001699">
    <property type="protein sequence ID" value="ACU60136.1"/>
    <property type="molecule type" value="Genomic_DNA"/>
</dbReference>
<dbReference type="Gene3D" id="3.40.50.720">
    <property type="entry name" value="NAD(P)-binding Rossmann-like Domain"/>
    <property type="match status" value="1"/>
</dbReference>
<evidence type="ECO:0000256" key="2">
    <source>
        <dbReference type="ARBA" id="ARBA00023002"/>
    </source>
</evidence>
<dbReference type="KEGG" id="cpi:Cpin_2654"/>
<dbReference type="CDD" id="cd05374">
    <property type="entry name" value="17beta-HSD-like_SDR_c"/>
    <property type="match status" value="1"/>
</dbReference>
<reference evidence="4 5" key="2">
    <citation type="journal article" date="2010" name="Stand. Genomic Sci.">
        <title>Complete genome sequence of Chitinophaga pinensis type strain (UQM 2034).</title>
        <authorList>
            <person name="Glavina Del Rio T."/>
            <person name="Abt B."/>
            <person name="Spring S."/>
            <person name="Lapidus A."/>
            <person name="Nolan M."/>
            <person name="Tice H."/>
            <person name="Copeland A."/>
            <person name="Cheng J.F."/>
            <person name="Chen F."/>
            <person name="Bruce D."/>
            <person name="Goodwin L."/>
            <person name="Pitluck S."/>
            <person name="Ivanova N."/>
            <person name="Mavromatis K."/>
            <person name="Mikhailova N."/>
            <person name="Pati A."/>
            <person name="Chen A."/>
            <person name="Palaniappan K."/>
            <person name="Land M."/>
            <person name="Hauser L."/>
            <person name="Chang Y.J."/>
            <person name="Jeffries C.D."/>
            <person name="Chain P."/>
            <person name="Saunders E."/>
            <person name="Detter J.C."/>
            <person name="Brettin T."/>
            <person name="Rohde M."/>
            <person name="Goker M."/>
            <person name="Bristow J."/>
            <person name="Eisen J.A."/>
            <person name="Markowitz V."/>
            <person name="Hugenholtz P."/>
            <person name="Kyrpides N.C."/>
            <person name="Klenk H.P."/>
            <person name="Lucas S."/>
        </authorList>
    </citation>
    <scope>NUCLEOTIDE SEQUENCE [LARGE SCALE GENOMIC DNA]</scope>
    <source>
        <strain evidence="5">ATCC 43595 / DSM 2588 / LMG 13176 / NBRC 15968 / NCIMB 11800 / UQM 2034</strain>
    </source>
</reference>
<comment type="similarity">
    <text evidence="1 3">Belongs to the short-chain dehydrogenases/reductases (SDR) family.</text>
</comment>
<evidence type="ECO:0000313" key="5">
    <source>
        <dbReference type="Proteomes" id="UP000002215"/>
    </source>
</evidence>